<dbReference type="EMBL" id="CAJVPY010002369">
    <property type="protein sequence ID" value="CAG8558307.1"/>
    <property type="molecule type" value="Genomic_DNA"/>
</dbReference>
<dbReference type="AlphaFoldDB" id="A0A9N9BBR9"/>
<dbReference type="Proteomes" id="UP000789405">
    <property type="component" value="Unassembled WGS sequence"/>
</dbReference>
<reference evidence="1" key="1">
    <citation type="submission" date="2021-06" db="EMBL/GenBank/DDBJ databases">
        <authorList>
            <person name="Kallberg Y."/>
            <person name="Tangrot J."/>
            <person name="Rosling A."/>
        </authorList>
    </citation>
    <scope>NUCLEOTIDE SEQUENCE</scope>
    <source>
        <strain evidence="1">MA453B</strain>
    </source>
</reference>
<proteinExistence type="predicted"/>
<organism evidence="1 2">
    <name type="scientific">Dentiscutata erythropus</name>
    <dbReference type="NCBI Taxonomy" id="1348616"/>
    <lineage>
        <taxon>Eukaryota</taxon>
        <taxon>Fungi</taxon>
        <taxon>Fungi incertae sedis</taxon>
        <taxon>Mucoromycota</taxon>
        <taxon>Glomeromycotina</taxon>
        <taxon>Glomeromycetes</taxon>
        <taxon>Diversisporales</taxon>
        <taxon>Gigasporaceae</taxon>
        <taxon>Dentiscutata</taxon>
    </lineage>
</organism>
<evidence type="ECO:0000313" key="1">
    <source>
        <dbReference type="EMBL" id="CAG8558307.1"/>
    </source>
</evidence>
<protein>
    <submittedName>
        <fullName evidence="1">17469_t:CDS:1</fullName>
    </submittedName>
</protein>
<sequence length="213" mass="24919">MIASKILTKVDSCIVGSCNDNRKLNICRNKREYGLSIDTEYQFGPQNKIIEDSEDTKQNTYFQLTTYHNQDRERRIQLPIEKDVTIQTDPSIRDIILDRDIQDIQFHKYIMPHLETKLKVECGGCEFQDHEINLCLNLNKLKVCLLENDQNTVKIFNQGNFALVGFVDYCNMFYKFKQENGDKNFLFFGENFSSIEARLDIPFFLHGGYVETS</sequence>
<name>A0A9N9BBR9_9GLOM</name>
<accession>A0A9N9BBR9</accession>
<dbReference type="OrthoDB" id="2311365at2759"/>
<evidence type="ECO:0000313" key="2">
    <source>
        <dbReference type="Proteomes" id="UP000789405"/>
    </source>
</evidence>
<comment type="caution">
    <text evidence="1">The sequence shown here is derived from an EMBL/GenBank/DDBJ whole genome shotgun (WGS) entry which is preliminary data.</text>
</comment>
<gene>
    <name evidence="1" type="ORF">DERYTH_LOCUS5610</name>
</gene>
<keyword evidence="2" id="KW-1185">Reference proteome</keyword>